<dbReference type="Proteomes" id="UP001460270">
    <property type="component" value="Unassembled WGS sequence"/>
</dbReference>
<feature type="region of interest" description="Disordered" evidence="1">
    <location>
        <begin position="25"/>
        <end position="47"/>
    </location>
</feature>
<sequence length="113" mass="12915">MFVAPELCSYSPLYPHNTRPAKRTYFPSSSDSVSVSEEDSEEANFQPEHHSLHKISMEIKILKCKMYDSKIRWGSYLEDGGELLYSEQQVGDDHCRGVFKQPGLQIDLSRATD</sequence>
<evidence type="ECO:0000313" key="3">
    <source>
        <dbReference type="Proteomes" id="UP001460270"/>
    </source>
</evidence>
<accession>A0AAW0NIZ6</accession>
<gene>
    <name evidence="2" type="ORF">WMY93_019495</name>
</gene>
<evidence type="ECO:0000313" key="2">
    <source>
        <dbReference type="EMBL" id="KAK7898642.1"/>
    </source>
</evidence>
<name>A0AAW0NIZ6_9GOBI</name>
<proteinExistence type="predicted"/>
<organism evidence="2 3">
    <name type="scientific">Mugilogobius chulae</name>
    <name type="common">yellowstripe goby</name>
    <dbReference type="NCBI Taxonomy" id="88201"/>
    <lineage>
        <taxon>Eukaryota</taxon>
        <taxon>Metazoa</taxon>
        <taxon>Chordata</taxon>
        <taxon>Craniata</taxon>
        <taxon>Vertebrata</taxon>
        <taxon>Euteleostomi</taxon>
        <taxon>Actinopterygii</taxon>
        <taxon>Neopterygii</taxon>
        <taxon>Teleostei</taxon>
        <taxon>Neoteleostei</taxon>
        <taxon>Acanthomorphata</taxon>
        <taxon>Gobiaria</taxon>
        <taxon>Gobiiformes</taxon>
        <taxon>Gobioidei</taxon>
        <taxon>Gobiidae</taxon>
        <taxon>Gobionellinae</taxon>
        <taxon>Mugilogobius</taxon>
    </lineage>
</organism>
<keyword evidence="3" id="KW-1185">Reference proteome</keyword>
<dbReference type="EMBL" id="JBBPFD010000014">
    <property type="protein sequence ID" value="KAK7898642.1"/>
    <property type="molecule type" value="Genomic_DNA"/>
</dbReference>
<reference evidence="3" key="1">
    <citation type="submission" date="2024-04" db="EMBL/GenBank/DDBJ databases">
        <title>Salinicola lusitanus LLJ914,a marine bacterium isolated from the Okinawa Trough.</title>
        <authorList>
            <person name="Li J."/>
        </authorList>
    </citation>
    <scope>NUCLEOTIDE SEQUENCE [LARGE SCALE GENOMIC DNA]</scope>
</reference>
<evidence type="ECO:0000256" key="1">
    <source>
        <dbReference type="SAM" id="MobiDB-lite"/>
    </source>
</evidence>
<comment type="caution">
    <text evidence="2">The sequence shown here is derived from an EMBL/GenBank/DDBJ whole genome shotgun (WGS) entry which is preliminary data.</text>
</comment>
<protein>
    <submittedName>
        <fullName evidence="2">Uncharacterized protein</fullName>
    </submittedName>
</protein>
<dbReference type="AlphaFoldDB" id="A0AAW0NIZ6"/>